<evidence type="ECO:0000256" key="5">
    <source>
        <dbReference type="ARBA" id="ARBA00022427"/>
    </source>
</evidence>
<evidence type="ECO:0000256" key="1">
    <source>
        <dbReference type="ARBA" id="ARBA00004251"/>
    </source>
</evidence>
<evidence type="ECO:0000259" key="20">
    <source>
        <dbReference type="PROSITE" id="PS50835"/>
    </source>
</evidence>
<dbReference type="GeneTree" id="ENSGT00940000159186"/>
<dbReference type="GO" id="GO:0005886">
    <property type="term" value="C:plasma membrane"/>
    <property type="evidence" value="ECO:0007669"/>
    <property type="project" value="UniProtKB-SubCell"/>
</dbReference>
<keyword evidence="13 19" id="KW-0472">Membrane</keyword>
<evidence type="ECO:0000256" key="12">
    <source>
        <dbReference type="ARBA" id="ARBA00022989"/>
    </source>
</evidence>
<reference evidence="21" key="2">
    <citation type="submission" date="2025-09" db="UniProtKB">
        <authorList>
            <consortium name="Ensembl"/>
        </authorList>
    </citation>
    <scope>IDENTIFICATION</scope>
</reference>
<dbReference type="GO" id="GO:1903142">
    <property type="term" value="P:positive regulation of establishment of endothelial barrier"/>
    <property type="evidence" value="ECO:0007669"/>
    <property type="project" value="Ensembl"/>
</dbReference>
<dbReference type="Pfam" id="PF07686">
    <property type="entry name" value="V-set"/>
    <property type="match status" value="1"/>
</dbReference>
<dbReference type="GO" id="GO:0090557">
    <property type="term" value="P:establishment of endothelial intestinal barrier"/>
    <property type="evidence" value="ECO:0007669"/>
    <property type="project" value="Ensembl"/>
</dbReference>
<dbReference type="Proteomes" id="UP000694392">
    <property type="component" value="Unplaced"/>
</dbReference>
<evidence type="ECO:0000256" key="2">
    <source>
        <dbReference type="ARBA" id="ARBA00004435"/>
    </source>
</evidence>
<protein>
    <recommendedName>
        <fullName evidence="4">Junctional adhesion molecule A</fullName>
    </recommendedName>
    <alternativeName>
        <fullName evidence="17">Junctional adhesion molecule 1</fullName>
    </alternativeName>
</protein>
<dbReference type="GO" id="GO:0005923">
    <property type="term" value="C:bicellular tight junction"/>
    <property type="evidence" value="ECO:0007669"/>
    <property type="project" value="UniProtKB-SubCell"/>
</dbReference>
<dbReference type="InterPro" id="IPR007110">
    <property type="entry name" value="Ig-like_dom"/>
</dbReference>
<dbReference type="InterPro" id="IPR042456">
    <property type="entry name" value="F11R"/>
</dbReference>
<organism evidence="21 22">
    <name type="scientific">Sphenodon punctatus</name>
    <name type="common">Tuatara</name>
    <name type="synonym">Hatteria punctata</name>
    <dbReference type="NCBI Taxonomy" id="8508"/>
    <lineage>
        <taxon>Eukaryota</taxon>
        <taxon>Metazoa</taxon>
        <taxon>Chordata</taxon>
        <taxon>Craniata</taxon>
        <taxon>Vertebrata</taxon>
        <taxon>Euteleostomi</taxon>
        <taxon>Lepidosauria</taxon>
        <taxon>Sphenodontia</taxon>
        <taxon>Sphenodontidae</taxon>
        <taxon>Sphenodon</taxon>
    </lineage>
</organism>
<dbReference type="GO" id="GO:1902396">
    <property type="term" value="P:protein localization to bicellular tight junction"/>
    <property type="evidence" value="ECO:0007669"/>
    <property type="project" value="Ensembl"/>
</dbReference>
<dbReference type="GO" id="GO:0031032">
    <property type="term" value="P:actomyosin structure organization"/>
    <property type="evidence" value="ECO:0007669"/>
    <property type="project" value="Ensembl"/>
</dbReference>
<sequence length="217" mass="23253">IDLPCTAQGGNSRVEWKFQRGSSLALVYYNSKLTDNYKSRVELYPTGIRFKSVTRKDTGTYTCEVINAAGDAFLSVVNLVVQVPPSKPTAKVPTSATIGSNAVLKCIESDGSPLPTFTWYKDNVLLPTNPKASPLFRNSSYTIDEKTGVLAFEPLTGFDTGEYHCEAKNGVGSGQKSEAIRMEATELNVGGIVAAVVVVAIVLGLIGFGVWFACSRG</sequence>
<keyword evidence="5" id="KW-0796">Tight junction</keyword>
<evidence type="ECO:0000256" key="3">
    <source>
        <dbReference type="ARBA" id="ARBA00008637"/>
    </source>
</evidence>
<keyword evidence="6" id="KW-1003">Cell membrane</keyword>
<evidence type="ECO:0000256" key="18">
    <source>
        <dbReference type="ARBA" id="ARBA00046718"/>
    </source>
</evidence>
<dbReference type="InterPro" id="IPR013106">
    <property type="entry name" value="Ig_V-set"/>
</dbReference>
<dbReference type="GO" id="GO:0072659">
    <property type="term" value="P:protein localization to plasma membrane"/>
    <property type="evidence" value="ECO:0007669"/>
    <property type="project" value="Ensembl"/>
</dbReference>
<dbReference type="GO" id="GO:0035025">
    <property type="term" value="P:positive regulation of Rho protein signal transduction"/>
    <property type="evidence" value="ECO:0007669"/>
    <property type="project" value="Ensembl"/>
</dbReference>
<dbReference type="Ensembl" id="ENSSPUT00000012536.1">
    <property type="protein sequence ID" value="ENSSPUP00000011750.1"/>
    <property type="gene ID" value="ENSSPUG00000008978.1"/>
</dbReference>
<keyword evidence="14" id="KW-1015">Disulfide bond</keyword>
<dbReference type="GO" id="GO:0090559">
    <property type="term" value="P:regulation of membrane permeability"/>
    <property type="evidence" value="ECO:0007669"/>
    <property type="project" value="Ensembl"/>
</dbReference>
<dbReference type="GO" id="GO:0042803">
    <property type="term" value="F:protein homodimerization activity"/>
    <property type="evidence" value="ECO:0007669"/>
    <property type="project" value="Ensembl"/>
</dbReference>
<dbReference type="OMA" id="VEWKFVH"/>
<dbReference type="GO" id="GO:0007159">
    <property type="term" value="P:leukocyte cell-cell adhesion"/>
    <property type="evidence" value="ECO:0007669"/>
    <property type="project" value="Ensembl"/>
</dbReference>
<dbReference type="SMART" id="SM00408">
    <property type="entry name" value="IGc2"/>
    <property type="match status" value="2"/>
</dbReference>
<keyword evidence="8 19" id="KW-0812">Transmembrane</keyword>
<dbReference type="Gene3D" id="2.60.40.10">
    <property type="entry name" value="Immunoglobulins"/>
    <property type="match status" value="2"/>
</dbReference>
<dbReference type="Pfam" id="PF13927">
    <property type="entry name" value="Ig_3"/>
    <property type="match status" value="1"/>
</dbReference>
<dbReference type="GO" id="GO:0032991">
    <property type="term" value="C:protein-containing complex"/>
    <property type="evidence" value="ECO:0007669"/>
    <property type="project" value="Ensembl"/>
</dbReference>
<keyword evidence="7" id="KW-0597">Phosphoprotein</keyword>
<keyword evidence="16" id="KW-0393">Immunoglobulin domain</keyword>
<dbReference type="InterPro" id="IPR013783">
    <property type="entry name" value="Ig-like_fold"/>
</dbReference>
<feature type="domain" description="Ig-like" evidence="20">
    <location>
        <begin position="84"/>
        <end position="181"/>
    </location>
</feature>
<evidence type="ECO:0000313" key="22">
    <source>
        <dbReference type="Proteomes" id="UP000694392"/>
    </source>
</evidence>
<feature type="domain" description="Ig-like" evidence="20">
    <location>
        <begin position="1"/>
        <end position="75"/>
    </location>
</feature>
<proteinExistence type="inferred from homology"/>
<keyword evidence="10" id="KW-0677">Repeat</keyword>
<evidence type="ECO:0000256" key="17">
    <source>
        <dbReference type="ARBA" id="ARBA00030590"/>
    </source>
</evidence>
<evidence type="ECO:0000256" key="6">
    <source>
        <dbReference type="ARBA" id="ARBA00022475"/>
    </source>
</evidence>
<evidence type="ECO:0000256" key="8">
    <source>
        <dbReference type="ARBA" id="ARBA00022692"/>
    </source>
</evidence>
<dbReference type="GO" id="GO:0001817">
    <property type="term" value="P:regulation of cytokine production"/>
    <property type="evidence" value="ECO:0007669"/>
    <property type="project" value="Ensembl"/>
</dbReference>
<dbReference type="SMART" id="SM00409">
    <property type="entry name" value="IG"/>
    <property type="match status" value="2"/>
</dbReference>
<evidence type="ECO:0000256" key="14">
    <source>
        <dbReference type="ARBA" id="ARBA00023157"/>
    </source>
</evidence>
<feature type="transmembrane region" description="Helical" evidence="19">
    <location>
        <begin position="189"/>
        <end position="214"/>
    </location>
</feature>
<comment type="similarity">
    <text evidence="3">Belongs to the immunoglobulin superfamily.</text>
</comment>
<comment type="subcellular location">
    <subcellularLocation>
        <location evidence="2">Cell junction</location>
        <location evidence="2">Tight junction</location>
    </subcellularLocation>
    <subcellularLocation>
        <location evidence="1">Cell membrane</location>
        <topology evidence="1">Single-pass type I membrane protein</topology>
    </subcellularLocation>
</comment>
<dbReference type="SMART" id="SM00406">
    <property type="entry name" value="IGv"/>
    <property type="match status" value="1"/>
</dbReference>
<dbReference type="PANTHER" id="PTHR45113">
    <property type="entry name" value="JUNCTIONAL ADHESION MOLECULE A"/>
    <property type="match status" value="1"/>
</dbReference>
<dbReference type="PANTHER" id="PTHR45113:SF1">
    <property type="entry name" value="JUNCTIONAL ADHESION MOLECULE A"/>
    <property type="match status" value="1"/>
</dbReference>
<dbReference type="GO" id="GO:0035683">
    <property type="term" value="P:memory T cell extravasation"/>
    <property type="evidence" value="ECO:0007669"/>
    <property type="project" value="Ensembl"/>
</dbReference>
<dbReference type="SUPFAM" id="SSF48726">
    <property type="entry name" value="Immunoglobulin"/>
    <property type="match status" value="2"/>
</dbReference>
<evidence type="ECO:0000256" key="10">
    <source>
        <dbReference type="ARBA" id="ARBA00022737"/>
    </source>
</evidence>
<name>A0A8D0L685_SPHPU</name>
<keyword evidence="15" id="KW-0325">Glycoprotein</keyword>
<dbReference type="AlphaFoldDB" id="A0A8D0L685"/>
<evidence type="ECO:0000313" key="21">
    <source>
        <dbReference type="Ensembl" id="ENSSPUP00000011750.1"/>
    </source>
</evidence>
<evidence type="ECO:0000256" key="16">
    <source>
        <dbReference type="ARBA" id="ARBA00023319"/>
    </source>
</evidence>
<dbReference type="GO" id="GO:0051497">
    <property type="term" value="P:negative regulation of stress fiber assembly"/>
    <property type="evidence" value="ECO:0007669"/>
    <property type="project" value="Ensembl"/>
</dbReference>
<dbReference type="PROSITE" id="PS50835">
    <property type="entry name" value="IG_LIKE"/>
    <property type="match status" value="2"/>
</dbReference>
<dbReference type="InterPro" id="IPR003598">
    <property type="entry name" value="Ig_sub2"/>
</dbReference>
<evidence type="ECO:0000256" key="4">
    <source>
        <dbReference type="ARBA" id="ARBA00016608"/>
    </source>
</evidence>
<gene>
    <name evidence="21" type="primary">F11R</name>
</gene>
<dbReference type="GO" id="GO:0030165">
    <property type="term" value="F:PDZ domain binding"/>
    <property type="evidence" value="ECO:0007669"/>
    <property type="project" value="Ensembl"/>
</dbReference>
<evidence type="ECO:0000256" key="11">
    <source>
        <dbReference type="ARBA" id="ARBA00022949"/>
    </source>
</evidence>
<accession>A0A8D0L685</accession>
<dbReference type="GO" id="GO:0008360">
    <property type="term" value="P:regulation of cell shape"/>
    <property type="evidence" value="ECO:0007669"/>
    <property type="project" value="Ensembl"/>
</dbReference>
<dbReference type="InterPro" id="IPR003599">
    <property type="entry name" value="Ig_sub"/>
</dbReference>
<dbReference type="FunFam" id="2.60.40.10:FF:000342">
    <property type="entry name" value="Junctional adhesion molecule A"/>
    <property type="match status" value="1"/>
</dbReference>
<evidence type="ECO:0000256" key="15">
    <source>
        <dbReference type="ARBA" id="ARBA00023180"/>
    </source>
</evidence>
<evidence type="ECO:0000256" key="7">
    <source>
        <dbReference type="ARBA" id="ARBA00022553"/>
    </source>
</evidence>
<evidence type="ECO:0000256" key="9">
    <source>
        <dbReference type="ARBA" id="ARBA00022729"/>
    </source>
</evidence>
<reference evidence="21" key="1">
    <citation type="submission" date="2025-08" db="UniProtKB">
        <authorList>
            <consortium name="Ensembl"/>
        </authorList>
    </citation>
    <scope>IDENTIFICATION</scope>
</reference>
<evidence type="ECO:0000256" key="13">
    <source>
        <dbReference type="ARBA" id="ARBA00023136"/>
    </source>
</evidence>
<comment type="subunit">
    <text evidence="18">Interacts with the ninth PDZ domain of MPDZ. Interacts with the first PDZ domain of PARD3. The association between PARD3 and PARD6B probably disrupts this interaction. Interacts with ITGAL (via I-domain). Interacts with CD151.</text>
</comment>
<keyword evidence="11" id="KW-0965">Cell junction</keyword>
<dbReference type="GO" id="GO:0071260">
    <property type="term" value="P:cellular response to mechanical stimulus"/>
    <property type="evidence" value="ECO:0007669"/>
    <property type="project" value="Ensembl"/>
</dbReference>
<dbReference type="GO" id="GO:2000810">
    <property type="term" value="P:regulation of bicellular tight junction assembly"/>
    <property type="evidence" value="ECO:0007669"/>
    <property type="project" value="Ensembl"/>
</dbReference>
<dbReference type="GO" id="GO:0005178">
    <property type="term" value="F:integrin binding"/>
    <property type="evidence" value="ECO:0007669"/>
    <property type="project" value="Ensembl"/>
</dbReference>
<dbReference type="InterPro" id="IPR036179">
    <property type="entry name" value="Ig-like_dom_sf"/>
</dbReference>
<evidence type="ECO:0000256" key="19">
    <source>
        <dbReference type="SAM" id="Phobius"/>
    </source>
</evidence>
<keyword evidence="12 19" id="KW-1133">Transmembrane helix</keyword>
<keyword evidence="22" id="KW-1185">Reference proteome</keyword>
<dbReference type="GO" id="GO:0050892">
    <property type="term" value="P:intestinal absorption"/>
    <property type="evidence" value="ECO:0007669"/>
    <property type="project" value="Ensembl"/>
</dbReference>
<keyword evidence="9" id="KW-0732">Signal</keyword>
<dbReference type="GO" id="GO:1901731">
    <property type="term" value="P:positive regulation of platelet aggregation"/>
    <property type="evidence" value="ECO:0007669"/>
    <property type="project" value="Ensembl"/>
</dbReference>